<dbReference type="SUPFAM" id="SSF103196">
    <property type="entry name" value="Roadblock/LC7 domain"/>
    <property type="match status" value="1"/>
</dbReference>
<name>A0A431TCP0_9BURK</name>
<accession>A0A431TCP0</accession>
<dbReference type="AlphaFoldDB" id="A0A431TCP0"/>
<evidence type="ECO:0000313" key="3">
    <source>
        <dbReference type="Proteomes" id="UP000267418"/>
    </source>
</evidence>
<dbReference type="InterPro" id="IPR004942">
    <property type="entry name" value="Roadblock/LAMTOR2_dom"/>
</dbReference>
<comment type="caution">
    <text evidence="2">The sequence shown here is derived from an EMBL/GenBank/DDBJ whole genome shotgun (WGS) entry which is preliminary data.</text>
</comment>
<dbReference type="Proteomes" id="UP000267418">
    <property type="component" value="Unassembled WGS sequence"/>
</dbReference>
<dbReference type="Pfam" id="PF03259">
    <property type="entry name" value="Robl_LC7"/>
    <property type="match status" value="1"/>
</dbReference>
<protein>
    <recommendedName>
        <fullName evidence="1">Roadblock/LAMTOR2 domain-containing protein</fullName>
    </recommendedName>
</protein>
<evidence type="ECO:0000313" key="2">
    <source>
        <dbReference type="EMBL" id="RTQ30538.1"/>
    </source>
</evidence>
<gene>
    <name evidence="2" type="ORF">EJP69_29105</name>
</gene>
<dbReference type="OrthoDB" id="8858922at2"/>
<evidence type="ECO:0000259" key="1">
    <source>
        <dbReference type="SMART" id="SM00960"/>
    </source>
</evidence>
<organism evidence="2 3">
    <name type="scientific">Variovorax gossypii</name>
    <dbReference type="NCBI Taxonomy" id="1679495"/>
    <lineage>
        <taxon>Bacteria</taxon>
        <taxon>Pseudomonadati</taxon>
        <taxon>Pseudomonadota</taxon>
        <taxon>Betaproteobacteria</taxon>
        <taxon>Burkholderiales</taxon>
        <taxon>Comamonadaceae</taxon>
        <taxon>Variovorax</taxon>
    </lineage>
</organism>
<reference evidence="2 3" key="1">
    <citation type="submission" date="2018-12" db="EMBL/GenBank/DDBJ databases">
        <title>The genome of Variovorax gossypii DSM 100435.</title>
        <authorList>
            <person name="Gao J."/>
            <person name="Sun J."/>
        </authorList>
    </citation>
    <scope>NUCLEOTIDE SEQUENCE [LARGE SCALE GENOMIC DNA]</scope>
    <source>
        <strain evidence="2 3">DSM 100435</strain>
    </source>
</reference>
<sequence length="127" mass="13188">MNISPRIKDAAETAVDTLMREIKGAKAVVIATEDGLELAARTENNAQVARLSAIASSLAALGAVAGEESGLGQCENVAIETALGHILMLQARNDEADLIVSVVTGKDAVIGQVLYFSKQATLALQRA</sequence>
<dbReference type="Gene3D" id="3.30.450.30">
    <property type="entry name" value="Dynein light chain 2a, cytoplasmic"/>
    <property type="match status" value="1"/>
</dbReference>
<dbReference type="SMART" id="SM00960">
    <property type="entry name" value="Robl_LC7"/>
    <property type="match status" value="1"/>
</dbReference>
<proteinExistence type="predicted"/>
<dbReference type="EMBL" id="RXOE01000013">
    <property type="protein sequence ID" value="RTQ30538.1"/>
    <property type="molecule type" value="Genomic_DNA"/>
</dbReference>
<keyword evidence="3" id="KW-1185">Reference proteome</keyword>
<feature type="domain" description="Roadblock/LAMTOR2" evidence="1">
    <location>
        <begin position="12"/>
        <end position="104"/>
    </location>
</feature>
<dbReference type="RefSeq" id="WP_093209824.1">
    <property type="nucleotide sequence ID" value="NZ_RXOE01000013.1"/>
</dbReference>